<evidence type="ECO:0000313" key="2">
    <source>
        <dbReference type="EMBL" id="AMM40871.1"/>
    </source>
</evidence>
<dbReference type="EMBL" id="CP013015">
    <property type="protein sequence ID" value="AMM40871.1"/>
    <property type="molecule type" value="Genomic_DNA"/>
</dbReference>
<dbReference type="RefSeq" id="WP_066062004.1">
    <property type="nucleotide sequence ID" value="NZ_CP013015.1"/>
</dbReference>
<evidence type="ECO:0000313" key="3">
    <source>
        <dbReference type="Proteomes" id="UP000070560"/>
    </source>
</evidence>
<sequence length="315" mass="36008">MEHFSFSRYCFVVRVKSDLYLPPFKGSTLRGGFGHVFRKIVCVNKDGECNNCFLHEKCIYARVFESSPPSRHFVRKYSAAPRPFILCPPLTKKTHYQPGDTLSFELTLIGQSIDYLPYFIYSFIELGKRGIGREKGKYGLIEVRHKALNGVETVIYTGHDQSLKSIPLAITWNDIVENGIPPSPTLTLFFLTPLRIKEKGDLVIDLTFPTLIARLIERMNVLSYLYCGGSAPEENQALLKEAQNIKVKAKSLRWYDWERYSNRQKSRMKMGGLIGTITFSGHLSPFMPYLLLGQYIHVGQGTTFGLGKYEIVRRE</sequence>
<feature type="domain" description="CRISPR-associated protein Cas6 C-terminal" evidence="1">
    <location>
        <begin position="190"/>
        <end position="309"/>
    </location>
</feature>
<dbReference type="Proteomes" id="UP000070560">
    <property type="component" value="Chromosome"/>
</dbReference>
<dbReference type="KEGG" id="daw:HS1_001067"/>
<name>A0A7U4QK66_DESA2</name>
<dbReference type="AlphaFoldDB" id="A0A7U4QK66"/>
<reference evidence="2 3" key="1">
    <citation type="submission" date="2015-10" db="EMBL/GenBank/DDBJ databases">
        <title>Candidatus Desulfofervidus auxilii, a hydrogenotrophic sulfate-reducing bacterium involved in the thermophilic anaerobic oxidation of methane.</title>
        <authorList>
            <person name="Krukenberg V."/>
            <person name="Richter M."/>
            <person name="Wegener G."/>
        </authorList>
    </citation>
    <scope>NUCLEOTIDE SEQUENCE [LARGE SCALE GENOMIC DNA]</scope>
    <source>
        <strain evidence="2 3">HS1</strain>
    </source>
</reference>
<protein>
    <recommendedName>
        <fullName evidence="1">CRISPR-associated protein Cas6 C-terminal domain-containing protein</fullName>
    </recommendedName>
</protein>
<keyword evidence="3" id="KW-1185">Reference proteome</keyword>
<dbReference type="Pfam" id="PF10040">
    <property type="entry name" value="CRISPR_Cas6"/>
    <property type="match status" value="1"/>
</dbReference>
<dbReference type="OrthoDB" id="9787241at2"/>
<evidence type="ECO:0000259" key="1">
    <source>
        <dbReference type="Pfam" id="PF10040"/>
    </source>
</evidence>
<dbReference type="Gene3D" id="3.30.70.1900">
    <property type="match status" value="1"/>
</dbReference>
<dbReference type="InterPro" id="IPR019267">
    <property type="entry name" value="CRISPR-assoc_Cas6_C"/>
</dbReference>
<accession>A0A7U4QK66</accession>
<gene>
    <name evidence="2" type="ORF">HS1_001067</name>
</gene>
<organism evidence="2 3">
    <name type="scientific">Desulfofervidus auxilii</name>
    <dbReference type="NCBI Taxonomy" id="1621989"/>
    <lineage>
        <taxon>Bacteria</taxon>
        <taxon>Pseudomonadati</taxon>
        <taxon>Thermodesulfobacteriota</taxon>
        <taxon>Candidatus Desulfofervidia</taxon>
        <taxon>Candidatus Desulfofervidales</taxon>
        <taxon>Candidatus Desulfofervidaceae</taxon>
        <taxon>Candidatus Desulfofervidus</taxon>
    </lineage>
</organism>
<proteinExistence type="predicted"/>